<reference evidence="1" key="1">
    <citation type="submission" date="2014-09" db="EMBL/GenBank/DDBJ databases">
        <authorList>
            <person name="Magalhaes I.L.F."/>
            <person name="Oliveira U."/>
            <person name="Santos F.R."/>
            <person name="Vidigal T.H.D.A."/>
            <person name="Brescovit A.D."/>
            <person name="Santos A.J."/>
        </authorList>
    </citation>
    <scope>NUCLEOTIDE SEQUENCE</scope>
    <source>
        <tissue evidence="1">Shoot tissue taken approximately 20 cm above the soil surface</tissue>
    </source>
</reference>
<reference evidence="1" key="2">
    <citation type="journal article" date="2015" name="Data Brief">
        <title>Shoot transcriptome of the giant reed, Arundo donax.</title>
        <authorList>
            <person name="Barrero R.A."/>
            <person name="Guerrero F.D."/>
            <person name="Moolhuijzen P."/>
            <person name="Goolsby J.A."/>
            <person name="Tidwell J."/>
            <person name="Bellgard S.E."/>
            <person name="Bellgard M.I."/>
        </authorList>
    </citation>
    <scope>NUCLEOTIDE SEQUENCE</scope>
    <source>
        <tissue evidence="1">Shoot tissue taken approximately 20 cm above the soil surface</tissue>
    </source>
</reference>
<dbReference type="EMBL" id="GBRH01282717">
    <property type="protein sequence ID" value="JAD15178.1"/>
    <property type="molecule type" value="Transcribed_RNA"/>
</dbReference>
<sequence length="42" mass="5026">MHPVDYIHTPTKLMHLQWRNDLLVQSNKILHGYQPTVPMRCL</sequence>
<organism evidence="1">
    <name type="scientific">Arundo donax</name>
    <name type="common">Giant reed</name>
    <name type="synonym">Donax arundinaceus</name>
    <dbReference type="NCBI Taxonomy" id="35708"/>
    <lineage>
        <taxon>Eukaryota</taxon>
        <taxon>Viridiplantae</taxon>
        <taxon>Streptophyta</taxon>
        <taxon>Embryophyta</taxon>
        <taxon>Tracheophyta</taxon>
        <taxon>Spermatophyta</taxon>
        <taxon>Magnoliopsida</taxon>
        <taxon>Liliopsida</taxon>
        <taxon>Poales</taxon>
        <taxon>Poaceae</taxon>
        <taxon>PACMAD clade</taxon>
        <taxon>Arundinoideae</taxon>
        <taxon>Arundineae</taxon>
        <taxon>Arundo</taxon>
    </lineage>
</organism>
<proteinExistence type="predicted"/>
<evidence type="ECO:0000313" key="1">
    <source>
        <dbReference type="EMBL" id="JAD15178.1"/>
    </source>
</evidence>
<name>A0A0A8XR23_ARUDO</name>
<dbReference type="AlphaFoldDB" id="A0A0A8XR23"/>
<protein>
    <submittedName>
        <fullName evidence="1">Uncharacterized protein</fullName>
    </submittedName>
</protein>
<accession>A0A0A8XR23</accession>